<evidence type="ECO:0000313" key="2">
    <source>
        <dbReference type="EMBL" id="CBH76185.1"/>
    </source>
</evidence>
<evidence type="ECO:0000256" key="1">
    <source>
        <dbReference type="SAM" id="Phobius"/>
    </source>
</evidence>
<organism evidence="2">
    <name type="scientific">mine drainage metagenome</name>
    <dbReference type="NCBI Taxonomy" id="410659"/>
    <lineage>
        <taxon>unclassified sequences</taxon>
        <taxon>metagenomes</taxon>
        <taxon>ecological metagenomes</taxon>
    </lineage>
</organism>
<keyword evidence="1" id="KW-1133">Transmembrane helix</keyword>
<evidence type="ECO:0008006" key="3">
    <source>
        <dbReference type="Google" id="ProtNLM"/>
    </source>
</evidence>
<reference evidence="2" key="1">
    <citation type="submission" date="2009-10" db="EMBL/GenBank/DDBJ databases">
        <title>Diversity of trophic interactions inside an arsenic-rich microbial ecosystem.</title>
        <authorList>
            <person name="Bertin P.N."/>
            <person name="Heinrich-Salmeron A."/>
            <person name="Pelletier E."/>
            <person name="Goulhen-Chollet F."/>
            <person name="Arsene-Ploetze F."/>
            <person name="Gallien S."/>
            <person name="Calteau A."/>
            <person name="Vallenet D."/>
            <person name="Casiot C."/>
            <person name="Chane-Woon-Ming B."/>
            <person name="Giloteaux L."/>
            <person name="Barakat M."/>
            <person name="Bonnefoy V."/>
            <person name="Bruneel O."/>
            <person name="Chandler M."/>
            <person name="Cleiss J."/>
            <person name="Duran R."/>
            <person name="Elbaz-Poulichet F."/>
            <person name="Fonknechten N."/>
            <person name="Lauga B."/>
            <person name="Mornico D."/>
            <person name="Ortet P."/>
            <person name="Schaeffer C."/>
            <person name="Siguier P."/>
            <person name="Alexander Thil Smith A."/>
            <person name="Van Dorsselaer A."/>
            <person name="Weissenbach J."/>
            <person name="Medigue C."/>
            <person name="Le Paslier D."/>
        </authorList>
    </citation>
    <scope>NUCLEOTIDE SEQUENCE</scope>
</reference>
<comment type="caution">
    <text evidence="2">The sequence shown here is derived from an EMBL/GenBank/DDBJ whole genome shotgun (WGS) entry which is preliminary data.</text>
</comment>
<feature type="transmembrane region" description="Helical" evidence="1">
    <location>
        <begin position="87"/>
        <end position="109"/>
    </location>
</feature>
<accession>E6PI95</accession>
<keyword evidence="1" id="KW-0472">Membrane</keyword>
<gene>
    <name evidence="2" type="ORF">CARN1_0665</name>
</gene>
<name>E6PI95_9ZZZZ</name>
<feature type="transmembrane region" description="Helical" evidence="1">
    <location>
        <begin position="53"/>
        <end position="75"/>
    </location>
</feature>
<dbReference type="EMBL" id="CABL01000019">
    <property type="protein sequence ID" value="CBH76185.1"/>
    <property type="molecule type" value="Genomic_DNA"/>
</dbReference>
<keyword evidence="1" id="KW-0812">Transmembrane</keyword>
<protein>
    <recommendedName>
        <fullName evidence="3">DUF4383 domain-containing protein</fullName>
    </recommendedName>
</protein>
<proteinExistence type="predicted"/>
<dbReference type="Pfam" id="PF14325">
    <property type="entry name" value="DUF4383"/>
    <property type="match status" value="1"/>
</dbReference>
<dbReference type="AlphaFoldDB" id="E6PI95"/>
<sequence length="142" mass="15263">MTAPRLSLLFGILFLVVGGLAFVPALAPLAPFDAPVVVTLDPHYRLLFGLFPVNLAHDAIHVLVGIFGLIAARSFASATGYFRKLFWFYLLVGILGAIPITNTLFGIAPIYGWDVLLHLGTAVIAWFAGYGRLSVEPLSALP</sequence>